<proteinExistence type="predicted"/>
<accession>A0A5J6FJN7</accession>
<sequence>MGLVSAILLAPLAPVRGVVWVAEKMQGAAEREMYDTGVIRAQLAALNQEFERGEIGVEKFEREEEVLLERLHVAQARTVGRAHPVPNDRR</sequence>
<feature type="coiled-coil region" evidence="1">
    <location>
        <begin position="43"/>
        <end position="77"/>
    </location>
</feature>
<evidence type="ECO:0000313" key="2">
    <source>
        <dbReference type="EMBL" id="QEU76201.1"/>
    </source>
</evidence>
<organism evidence="2 3">
    <name type="scientific">Streptomyces nitrosporeus</name>
    <dbReference type="NCBI Taxonomy" id="28894"/>
    <lineage>
        <taxon>Bacteria</taxon>
        <taxon>Bacillati</taxon>
        <taxon>Actinomycetota</taxon>
        <taxon>Actinomycetes</taxon>
        <taxon>Kitasatosporales</taxon>
        <taxon>Streptomycetaceae</taxon>
        <taxon>Streptomyces</taxon>
    </lineage>
</organism>
<dbReference type="KEGG" id="snk:CP967_33275"/>
<dbReference type="EMBL" id="CP023702">
    <property type="protein sequence ID" value="QEU76201.1"/>
    <property type="molecule type" value="Genomic_DNA"/>
</dbReference>
<evidence type="ECO:0000313" key="3">
    <source>
        <dbReference type="Proteomes" id="UP000326178"/>
    </source>
</evidence>
<dbReference type="AlphaFoldDB" id="A0A5J6FJN7"/>
<protein>
    <submittedName>
        <fullName evidence="2">Gas vesicle protein</fullName>
    </submittedName>
</protein>
<keyword evidence="3" id="KW-1185">Reference proteome</keyword>
<dbReference type="Proteomes" id="UP000326178">
    <property type="component" value="Chromosome"/>
</dbReference>
<dbReference type="Pfam" id="PF05120">
    <property type="entry name" value="GvpG"/>
    <property type="match status" value="1"/>
</dbReference>
<name>A0A5J6FJN7_9ACTN</name>
<dbReference type="OrthoDB" id="3541554at2"/>
<keyword evidence="1" id="KW-0175">Coiled coil</keyword>
<gene>
    <name evidence="2" type="ORF">CP967_33275</name>
</gene>
<dbReference type="InterPro" id="IPR007804">
    <property type="entry name" value="GvpG"/>
</dbReference>
<evidence type="ECO:0000256" key="1">
    <source>
        <dbReference type="SAM" id="Coils"/>
    </source>
</evidence>
<dbReference type="RefSeq" id="WP_150491519.1">
    <property type="nucleotide sequence ID" value="NZ_BMUV01000012.1"/>
</dbReference>
<reference evidence="2 3" key="1">
    <citation type="submission" date="2017-09" db="EMBL/GenBank/DDBJ databases">
        <authorList>
            <person name="Lee N."/>
            <person name="Cho B.-K."/>
        </authorList>
    </citation>
    <scope>NUCLEOTIDE SEQUENCE [LARGE SCALE GENOMIC DNA]</scope>
    <source>
        <strain evidence="2 3">ATCC 12769</strain>
    </source>
</reference>